<comment type="domain">
    <text evidence="8">The N-terminal domain determines nucleotide recognition and specific binding, while the C-terminal domain determines the specific binding to the target protein.</text>
</comment>
<dbReference type="GO" id="GO:0061603">
    <property type="term" value="F:molybdenum cofactor guanylyltransferase activity"/>
    <property type="evidence" value="ECO:0007669"/>
    <property type="project" value="UniProtKB-EC"/>
</dbReference>
<feature type="binding site" evidence="8">
    <location>
        <position position="31"/>
    </location>
    <ligand>
        <name>GTP</name>
        <dbReference type="ChEBI" id="CHEBI:37565"/>
    </ligand>
</feature>
<evidence type="ECO:0000313" key="10">
    <source>
        <dbReference type="EMBL" id="CQR48897.1"/>
    </source>
</evidence>
<keyword evidence="5 8" id="KW-0460">Magnesium</keyword>
<feature type="binding site" evidence="8">
    <location>
        <position position="82"/>
    </location>
    <ligand>
        <name>GTP</name>
        <dbReference type="ChEBI" id="CHEBI:37565"/>
    </ligand>
</feature>
<dbReference type="GO" id="GO:0005737">
    <property type="term" value="C:cytoplasm"/>
    <property type="evidence" value="ECO:0007669"/>
    <property type="project" value="UniProtKB-SubCell"/>
</dbReference>
<keyword evidence="3 8" id="KW-0479">Metal-binding</keyword>
<evidence type="ECO:0000256" key="1">
    <source>
        <dbReference type="ARBA" id="ARBA00022490"/>
    </source>
</evidence>
<evidence type="ECO:0000313" key="11">
    <source>
        <dbReference type="Proteomes" id="UP000198902"/>
    </source>
</evidence>
<dbReference type="OrthoDB" id="28434at2157"/>
<dbReference type="Proteomes" id="UP000198902">
    <property type="component" value="Unassembled WGS sequence"/>
</dbReference>
<name>A0A0D6JLX7_9EURY</name>
<evidence type="ECO:0000256" key="8">
    <source>
        <dbReference type="HAMAP-Rule" id="MF_00316"/>
    </source>
</evidence>
<keyword evidence="6 8" id="KW-0342">GTP-binding</keyword>
<evidence type="ECO:0000256" key="5">
    <source>
        <dbReference type="ARBA" id="ARBA00022842"/>
    </source>
</evidence>
<feature type="domain" description="MobA-like NTP transferase" evidence="9">
    <location>
        <begin position="15"/>
        <end position="173"/>
    </location>
</feature>
<comment type="similarity">
    <text evidence="8">Belongs to the MobA family.</text>
</comment>
<dbReference type="SUPFAM" id="SSF53448">
    <property type="entry name" value="Nucleotide-diphospho-sugar transferases"/>
    <property type="match status" value="1"/>
</dbReference>
<evidence type="ECO:0000256" key="3">
    <source>
        <dbReference type="ARBA" id="ARBA00022723"/>
    </source>
</evidence>
<evidence type="ECO:0000256" key="7">
    <source>
        <dbReference type="ARBA" id="ARBA00023150"/>
    </source>
</evidence>
<dbReference type="RefSeq" id="WP_042663950.1">
    <property type="nucleotide sequence ID" value="NZ_CABLRR010000001.1"/>
</dbReference>
<reference evidence="11" key="1">
    <citation type="submission" date="2015-03" db="EMBL/GenBank/DDBJ databases">
        <authorList>
            <person name="Urmite Genomes"/>
        </authorList>
    </citation>
    <scope>NUCLEOTIDE SEQUENCE [LARGE SCALE GENOMIC DNA]</scope>
    <source>
        <strain evidence="11">Arc-Hr</strain>
    </source>
</reference>
<keyword evidence="1 8" id="KW-0963">Cytoplasm</keyword>
<dbReference type="InterPro" id="IPR013482">
    <property type="entry name" value="Molybde_CF_guanTrfase"/>
</dbReference>
<feature type="binding site" evidence="8">
    <location>
        <position position="59"/>
    </location>
    <ligand>
        <name>GTP</name>
        <dbReference type="ChEBI" id="CHEBI:37565"/>
    </ligand>
</feature>
<dbReference type="GO" id="GO:0005525">
    <property type="term" value="F:GTP binding"/>
    <property type="evidence" value="ECO:0007669"/>
    <property type="project" value="UniProtKB-UniRule"/>
</dbReference>
<feature type="binding site" evidence="8">
    <location>
        <begin position="18"/>
        <end position="20"/>
    </location>
    <ligand>
        <name>GTP</name>
        <dbReference type="ChEBI" id="CHEBI:37565"/>
    </ligand>
</feature>
<evidence type="ECO:0000256" key="4">
    <source>
        <dbReference type="ARBA" id="ARBA00022741"/>
    </source>
</evidence>
<evidence type="ECO:0000256" key="6">
    <source>
        <dbReference type="ARBA" id="ARBA00023134"/>
    </source>
</evidence>
<comment type="catalytic activity">
    <reaction evidence="8">
        <text>Mo-molybdopterin + GTP + H(+) = Mo-molybdopterin guanine dinucleotide + diphosphate</text>
        <dbReference type="Rhea" id="RHEA:34243"/>
        <dbReference type="ChEBI" id="CHEBI:15378"/>
        <dbReference type="ChEBI" id="CHEBI:33019"/>
        <dbReference type="ChEBI" id="CHEBI:37565"/>
        <dbReference type="ChEBI" id="CHEBI:71302"/>
        <dbReference type="ChEBI" id="CHEBI:71310"/>
        <dbReference type="EC" id="2.7.7.77"/>
    </reaction>
</comment>
<evidence type="ECO:0000259" key="9">
    <source>
        <dbReference type="Pfam" id="PF12804"/>
    </source>
</evidence>
<feature type="binding site" evidence="8">
    <location>
        <position position="111"/>
    </location>
    <ligand>
        <name>Mg(2+)</name>
        <dbReference type="ChEBI" id="CHEBI:18420"/>
    </ligand>
</feature>
<comment type="function">
    <text evidence="8">Transfers a GMP moiety from GTP to Mo-molybdopterin (Mo-MPT) cofactor (Moco or molybdenum cofactor) to form Mo-molybdopterin guanine dinucleotide (Mo-MGD) cofactor.</text>
</comment>
<sequence>MADASHPHLDTGRAGIILAGGRSTRFDGIDKATATVGGQPMIHRVAASLDPVVDELVVNCRAEQRDSLAGALLDFDVRFAEDAHPDRGPVFGLRTALRATSAEYAAVLPTDMPLVPSGFISHLFGRLQGGAGIVPRVSETTQPLPAVVHCRAGEVACTDTIRAGDDRLQAVMSALDVTVLDDREVEAHAGTHAFHNVNSFDDLRALAARR</sequence>
<proteinExistence type="inferred from homology"/>
<dbReference type="InterPro" id="IPR029044">
    <property type="entry name" value="Nucleotide-diphossugar_trans"/>
</dbReference>
<protein>
    <recommendedName>
        <fullName evidence="8">Probable molybdenum cofactor guanylyltransferase</fullName>
        <shortName evidence="8">MoCo guanylyltransferase</shortName>
        <ecNumber evidence="8">2.7.7.77</ecNumber>
    </recommendedName>
    <alternativeName>
        <fullName evidence="8">GTP:molybdopterin guanylyltransferase</fullName>
    </alternativeName>
    <alternativeName>
        <fullName evidence="8">Mo-MPT guanylyltransferase</fullName>
    </alternativeName>
    <alternativeName>
        <fullName evidence="8">Molybdopterin guanylyltransferase</fullName>
    </alternativeName>
    <alternativeName>
        <fullName evidence="8">Molybdopterin-guanine dinucleotide synthase</fullName>
        <shortName evidence="8">MGD synthase</shortName>
    </alternativeName>
</protein>
<evidence type="ECO:0000256" key="2">
    <source>
        <dbReference type="ARBA" id="ARBA00022679"/>
    </source>
</evidence>
<keyword evidence="7 8" id="KW-0501">Molybdenum cofactor biosynthesis</keyword>
<comment type="cofactor">
    <cofactor evidence="8">
        <name>Mg(2+)</name>
        <dbReference type="ChEBI" id="CHEBI:18420"/>
    </cofactor>
</comment>
<keyword evidence="4 8" id="KW-0547">Nucleotide-binding</keyword>
<dbReference type="Pfam" id="PF12804">
    <property type="entry name" value="NTP_transf_3"/>
    <property type="match status" value="1"/>
</dbReference>
<dbReference type="Gene3D" id="3.90.550.10">
    <property type="entry name" value="Spore Coat Polysaccharide Biosynthesis Protein SpsA, Chain A"/>
    <property type="match status" value="1"/>
</dbReference>
<comment type="subcellular location">
    <subcellularLocation>
        <location evidence="8">Cytoplasm</location>
    </subcellularLocation>
</comment>
<feature type="binding site" evidence="8">
    <location>
        <position position="111"/>
    </location>
    <ligand>
        <name>GTP</name>
        <dbReference type="ChEBI" id="CHEBI:37565"/>
    </ligand>
</feature>
<dbReference type="GO" id="GO:0046872">
    <property type="term" value="F:metal ion binding"/>
    <property type="evidence" value="ECO:0007669"/>
    <property type="project" value="UniProtKB-KW"/>
</dbReference>
<keyword evidence="11" id="KW-1185">Reference proteome</keyword>
<dbReference type="CDD" id="cd02503">
    <property type="entry name" value="MobA"/>
    <property type="match status" value="1"/>
</dbReference>
<dbReference type="EMBL" id="CSTE01000001">
    <property type="protein sequence ID" value="CQR48897.1"/>
    <property type="molecule type" value="Genomic_DNA"/>
</dbReference>
<organism evidence="10 11">
    <name type="scientific">Haloferax massiliensis</name>
    <dbReference type="NCBI Taxonomy" id="1476858"/>
    <lineage>
        <taxon>Archaea</taxon>
        <taxon>Methanobacteriati</taxon>
        <taxon>Methanobacteriota</taxon>
        <taxon>Stenosarchaea group</taxon>
        <taxon>Halobacteria</taxon>
        <taxon>Halobacteriales</taxon>
        <taxon>Haloferacaceae</taxon>
        <taxon>Haloferax</taxon>
    </lineage>
</organism>
<dbReference type="EC" id="2.7.7.77" evidence="8"/>
<keyword evidence="2 8" id="KW-0808">Transferase</keyword>
<accession>A0A0D6JLX7</accession>
<dbReference type="AlphaFoldDB" id="A0A0D6JLX7"/>
<dbReference type="InterPro" id="IPR025877">
    <property type="entry name" value="MobA-like_NTP_Trfase"/>
</dbReference>
<keyword evidence="10" id="KW-0548">Nucleotidyltransferase</keyword>
<gene>
    <name evidence="10" type="primary">mobA_1</name>
    <name evidence="8" type="synonym">mobA</name>
    <name evidence="10" type="ORF">BN996_00346</name>
</gene>
<dbReference type="HAMAP" id="MF_00316">
    <property type="entry name" value="MobA"/>
    <property type="match status" value="1"/>
</dbReference>
<dbReference type="GO" id="GO:0006777">
    <property type="term" value="P:Mo-molybdopterin cofactor biosynthetic process"/>
    <property type="evidence" value="ECO:0007669"/>
    <property type="project" value="UniProtKB-KW"/>
</dbReference>
<dbReference type="PANTHER" id="PTHR19136">
    <property type="entry name" value="MOLYBDENUM COFACTOR GUANYLYLTRANSFERASE"/>
    <property type="match status" value="1"/>
</dbReference>
<dbReference type="PANTHER" id="PTHR19136:SF81">
    <property type="entry name" value="MOLYBDENUM COFACTOR GUANYLYLTRANSFERASE"/>
    <property type="match status" value="1"/>
</dbReference>